<keyword evidence="3" id="KW-0949">S-adenosyl-L-methionine</keyword>
<dbReference type="GO" id="GO:0046872">
    <property type="term" value="F:metal ion binding"/>
    <property type="evidence" value="ECO:0007669"/>
    <property type="project" value="UniProtKB-KW"/>
</dbReference>
<dbReference type="EMBL" id="SDMK01000001">
    <property type="protein sequence ID" value="RXS97593.1"/>
    <property type="molecule type" value="Genomic_DNA"/>
</dbReference>
<dbReference type="AlphaFoldDB" id="A0A4Q1SJI0"/>
<dbReference type="OrthoDB" id="9808591at2"/>
<dbReference type="NCBIfam" id="NF010308">
    <property type="entry name" value="PRK13745.1"/>
    <property type="match status" value="1"/>
</dbReference>
<dbReference type="SFLD" id="SFLDG01386">
    <property type="entry name" value="main_SPASM_domain-containing"/>
    <property type="match status" value="1"/>
</dbReference>
<comment type="caution">
    <text evidence="9">The sequence shown here is derived from an EMBL/GenBank/DDBJ whole genome shotgun (WGS) entry which is preliminary data.</text>
</comment>
<dbReference type="InterPro" id="IPR023867">
    <property type="entry name" value="Sulphatase_maturase_rSAM"/>
</dbReference>
<dbReference type="InterPro" id="IPR058240">
    <property type="entry name" value="rSAM_sf"/>
</dbReference>
<protein>
    <submittedName>
        <fullName evidence="9">Anaerobic sulfatase maturase</fullName>
    </submittedName>
</protein>
<keyword evidence="4" id="KW-0479">Metal-binding</keyword>
<dbReference type="SFLD" id="SFLDG01067">
    <property type="entry name" value="SPASM/twitch_domain_containing"/>
    <property type="match status" value="1"/>
</dbReference>
<dbReference type="SFLD" id="SFLDF00285">
    <property type="entry name" value="anaerobic_Ser-type_sulfatase-m"/>
    <property type="match status" value="1"/>
</dbReference>
<dbReference type="CDD" id="cd21120">
    <property type="entry name" value="SPASM_anSME"/>
    <property type="match status" value="1"/>
</dbReference>
<accession>A0A4Q1SJI0</accession>
<reference evidence="9 10" key="1">
    <citation type="journal article" date="2016" name="Int. J. Syst. Evol. Microbiol.">
        <title>Acidipila dinghuensis sp. nov., an acidobacterium isolated from forest soil.</title>
        <authorList>
            <person name="Jiang Y.W."/>
            <person name="Wang J."/>
            <person name="Chen M.H."/>
            <person name="Lv Y.Y."/>
            <person name="Qiu L.H."/>
        </authorList>
    </citation>
    <scope>NUCLEOTIDE SEQUENCE [LARGE SCALE GENOMIC DNA]</scope>
    <source>
        <strain evidence="9 10">DHOF10</strain>
    </source>
</reference>
<evidence type="ECO:0000259" key="8">
    <source>
        <dbReference type="PROSITE" id="PS51918"/>
    </source>
</evidence>
<dbReference type="InterPro" id="IPR034491">
    <property type="entry name" value="Anaerob_Ser_sulfatase-maturase"/>
</dbReference>
<dbReference type="GO" id="GO:0016491">
    <property type="term" value="F:oxidoreductase activity"/>
    <property type="evidence" value="ECO:0007669"/>
    <property type="project" value="InterPro"/>
</dbReference>
<keyword evidence="10" id="KW-1185">Reference proteome</keyword>
<dbReference type="SUPFAM" id="SSF102114">
    <property type="entry name" value="Radical SAM enzymes"/>
    <property type="match status" value="1"/>
</dbReference>
<evidence type="ECO:0000256" key="6">
    <source>
        <dbReference type="ARBA" id="ARBA00023014"/>
    </source>
</evidence>
<dbReference type="Gene3D" id="3.20.20.70">
    <property type="entry name" value="Aldolase class I"/>
    <property type="match status" value="1"/>
</dbReference>
<evidence type="ECO:0000256" key="2">
    <source>
        <dbReference type="ARBA" id="ARBA00022485"/>
    </source>
</evidence>
<evidence type="ECO:0000313" key="10">
    <source>
        <dbReference type="Proteomes" id="UP000290253"/>
    </source>
</evidence>
<dbReference type="InterPro" id="IPR047207">
    <property type="entry name" value="SPASM_anSME"/>
</dbReference>
<dbReference type="SFLD" id="SFLDG01384">
    <property type="entry name" value="thioether_bond_formation_requi"/>
    <property type="match status" value="1"/>
</dbReference>
<evidence type="ECO:0000256" key="4">
    <source>
        <dbReference type="ARBA" id="ARBA00022723"/>
    </source>
</evidence>
<keyword evidence="5" id="KW-0408">Iron</keyword>
<sequence>MNSFHIMAKPHGPICNLDCTYCYYLEKENLYPRSGREFHMADDVLESYIRQYIAAHPSSHVSFAWQGGEPTLLGVPYFERVVALQKQYANGKTIENALQTNGTLLDDVWGEFLAKNHFLVGLSIDGPAHLHDAYRVDKGGKPSFARVVRGLDILKKHGVAFNTLTVVNRKNSYHALEVYRFLKQIGSRYLQFIPVVEQLAEAPDHNGLRLLKPYSQTKTHVSDWSVESLQFGRFLQEIFDEWVVNDVGHVYVQAFDVALESWAGLPQSLCVFSPTCGNALALEHNGDLYSCDHFVYPENRLGNIAEQPLLRILNSPQQSRFGKAKETGLPSDCRSCDVRFACNGECPKHRFSSTSSGEYGLNYLCAGYKHFFHHIDPYMRFMANELRQRGVSARVMEWARHQREATTVTA</sequence>
<dbReference type="GO" id="GO:0051539">
    <property type="term" value="F:4 iron, 4 sulfur cluster binding"/>
    <property type="evidence" value="ECO:0007669"/>
    <property type="project" value="UniProtKB-KW"/>
</dbReference>
<comment type="cofactor">
    <cofactor evidence="1">
        <name>[4Fe-4S] cluster</name>
        <dbReference type="ChEBI" id="CHEBI:49883"/>
    </cofactor>
</comment>
<dbReference type="Proteomes" id="UP000290253">
    <property type="component" value="Unassembled WGS sequence"/>
</dbReference>
<dbReference type="NCBIfam" id="TIGR04085">
    <property type="entry name" value="rSAM_more_4Fe4S"/>
    <property type="match status" value="1"/>
</dbReference>
<feature type="domain" description="Radical SAM core" evidence="8">
    <location>
        <begin position="1"/>
        <end position="221"/>
    </location>
</feature>
<evidence type="ECO:0000313" key="9">
    <source>
        <dbReference type="EMBL" id="RXS97593.1"/>
    </source>
</evidence>
<evidence type="ECO:0000256" key="5">
    <source>
        <dbReference type="ARBA" id="ARBA00023004"/>
    </source>
</evidence>
<dbReference type="Pfam" id="PF04055">
    <property type="entry name" value="Radical_SAM"/>
    <property type="match status" value="1"/>
</dbReference>
<evidence type="ECO:0000256" key="3">
    <source>
        <dbReference type="ARBA" id="ARBA00022691"/>
    </source>
</evidence>
<dbReference type="SFLD" id="SFLDS00029">
    <property type="entry name" value="Radical_SAM"/>
    <property type="match status" value="1"/>
</dbReference>
<evidence type="ECO:0000256" key="7">
    <source>
        <dbReference type="ARBA" id="ARBA00023601"/>
    </source>
</evidence>
<keyword evidence="6" id="KW-0411">Iron-sulfur</keyword>
<dbReference type="InterPro" id="IPR007197">
    <property type="entry name" value="rSAM"/>
</dbReference>
<evidence type="ECO:0000256" key="1">
    <source>
        <dbReference type="ARBA" id="ARBA00001966"/>
    </source>
</evidence>
<dbReference type="NCBIfam" id="TIGR03942">
    <property type="entry name" value="sulfatase_rSAM"/>
    <property type="match status" value="1"/>
</dbReference>
<dbReference type="SFLD" id="SFLDG01072">
    <property type="entry name" value="dehydrogenase_like"/>
    <property type="match status" value="1"/>
</dbReference>
<dbReference type="InterPro" id="IPR023885">
    <property type="entry name" value="4Fe4S-binding_SPASM_dom"/>
</dbReference>
<comment type="similarity">
    <text evidence="7">Belongs to the radical SAM superfamily. Anaerobic sulfatase-maturating enzyme family.</text>
</comment>
<dbReference type="InterPro" id="IPR013785">
    <property type="entry name" value="Aldolase_TIM"/>
</dbReference>
<dbReference type="RefSeq" id="WP_129207372.1">
    <property type="nucleotide sequence ID" value="NZ_BMGU01000001.1"/>
</dbReference>
<keyword evidence="2" id="KW-0004">4Fe-4S</keyword>
<organism evidence="9 10">
    <name type="scientific">Silvibacterium dinghuense</name>
    <dbReference type="NCBI Taxonomy" id="1560006"/>
    <lineage>
        <taxon>Bacteria</taxon>
        <taxon>Pseudomonadati</taxon>
        <taxon>Acidobacteriota</taxon>
        <taxon>Terriglobia</taxon>
        <taxon>Terriglobales</taxon>
        <taxon>Acidobacteriaceae</taxon>
        <taxon>Silvibacterium</taxon>
    </lineage>
</organism>
<name>A0A4Q1SJI0_9BACT</name>
<dbReference type="PROSITE" id="PS51918">
    <property type="entry name" value="RADICAL_SAM"/>
    <property type="match status" value="1"/>
</dbReference>
<proteinExistence type="inferred from homology"/>
<dbReference type="Pfam" id="PF13186">
    <property type="entry name" value="SPASM"/>
    <property type="match status" value="1"/>
</dbReference>
<dbReference type="PANTHER" id="PTHR43273">
    <property type="entry name" value="ANAEROBIC SULFATASE-MATURATING ENZYME HOMOLOG ASLB-RELATED"/>
    <property type="match status" value="1"/>
</dbReference>
<dbReference type="CDD" id="cd01335">
    <property type="entry name" value="Radical_SAM"/>
    <property type="match status" value="1"/>
</dbReference>
<dbReference type="PANTHER" id="PTHR43273:SF3">
    <property type="entry name" value="ANAEROBIC SULFATASE-MATURATING ENZYME HOMOLOG ASLB-RELATED"/>
    <property type="match status" value="1"/>
</dbReference>
<gene>
    <name evidence="9" type="ORF">ESZ00_06830</name>
</gene>